<dbReference type="RefSeq" id="WP_246413157.1">
    <property type="nucleotide sequence ID" value="NZ_BSPG01000009.1"/>
</dbReference>
<dbReference type="SUPFAM" id="SSF158682">
    <property type="entry name" value="TerB-like"/>
    <property type="match status" value="1"/>
</dbReference>
<dbReference type="InterPro" id="IPR029024">
    <property type="entry name" value="TerB-like"/>
</dbReference>
<keyword evidence="1" id="KW-0472">Membrane</keyword>
<protein>
    <recommendedName>
        <fullName evidence="4">Co-chaperone DjlA N-terminal domain-containing protein</fullName>
    </recommendedName>
</protein>
<evidence type="ECO:0008006" key="4">
    <source>
        <dbReference type="Google" id="ProtNLM"/>
    </source>
</evidence>
<reference evidence="2 3" key="1">
    <citation type="submission" date="2020-08" db="EMBL/GenBank/DDBJ databases">
        <title>Genomic Encyclopedia of Type Strains, Phase IV (KMG-IV): sequencing the most valuable type-strain genomes for metagenomic binning, comparative biology and taxonomic classification.</title>
        <authorList>
            <person name="Goeker M."/>
        </authorList>
    </citation>
    <scope>NUCLEOTIDE SEQUENCE [LARGE SCALE GENOMIC DNA]</scope>
    <source>
        <strain evidence="2 3">DSM 24105</strain>
    </source>
</reference>
<organism evidence="2 3">
    <name type="scientific">Methylobacterium brachythecii</name>
    <dbReference type="NCBI Taxonomy" id="1176177"/>
    <lineage>
        <taxon>Bacteria</taxon>
        <taxon>Pseudomonadati</taxon>
        <taxon>Pseudomonadota</taxon>
        <taxon>Alphaproteobacteria</taxon>
        <taxon>Hyphomicrobiales</taxon>
        <taxon>Methylobacteriaceae</taxon>
        <taxon>Methylobacterium</taxon>
    </lineage>
</organism>
<dbReference type="EMBL" id="JACIDN010000005">
    <property type="protein sequence ID" value="MBB3903522.1"/>
    <property type="molecule type" value="Genomic_DNA"/>
</dbReference>
<evidence type="ECO:0000313" key="2">
    <source>
        <dbReference type="EMBL" id="MBB3903522.1"/>
    </source>
</evidence>
<accession>A0A7W6AHN1</accession>
<dbReference type="AlphaFoldDB" id="A0A7W6AHN1"/>
<evidence type="ECO:0000256" key="1">
    <source>
        <dbReference type="SAM" id="Phobius"/>
    </source>
</evidence>
<dbReference type="Proteomes" id="UP000517759">
    <property type="component" value="Unassembled WGS sequence"/>
</dbReference>
<keyword evidence="1" id="KW-0812">Transmembrane</keyword>
<evidence type="ECO:0000313" key="3">
    <source>
        <dbReference type="Proteomes" id="UP000517759"/>
    </source>
</evidence>
<name>A0A7W6AHN1_9HYPH</name>
<keyword evidence="1" id="KW-1133">Transmembrane helix</keyword>
<proteinExistence type="predicted"/>
<gene>
    <name evidence="2" type="ORF">GGR33_003031</name>
</gene>
<sequence length="200" mass="22189">MLSRLKTVASQWRLDHLALHSAGRENAIMPVIGAVVGTIMTGLLYWFMYGNGMQQIDRVLGDRRNHKLRLKSEANFKAAPIRSIKNPADAVGVLMQLVALARGTPTPEQEAAIEQQMRNVVEPDDDLATRLVFIRHAASQAADAETAIDQLAPLLREKLTPSERDDVEQMLEAVAVIHQGPTDRQERLIARTVRVLAEQA</sequence>
<feature type="transmembrane region" description="Helical" evidence="1">
    <location>
        <begin position="27"/>
        <end position="48"/>
    </location>
</feature>
<comment type="caution">
    <text evidence="2">The sequence shown here is derived from an EMBL/GenBank/DDBJ whole genome shotgun (WGS) entry which is preliminary data.</text>
</comment>